<organism evidence="1">
    <name type="scientific">termite gut metagenome</name>
    <dbReference type="NCBI Taxonomy" id="433724"/>
    <lineage>
        <taxon>unclassified sequences</taxon>
        <taxon>metagenomes</taxon>
        <taxon>organismal metagenomes</taxon>
    </lineage>
</organism>
<comment type="caution">
    <text evidence="1">The sequence shown here is derived from an EMBL/GenBank/DDBJ whole genome shotgun (WGS) entry which is preliminary data.</text>
</comment>
<proteinExistence type="predicted"/>
<protein>
    <submittedName>
        <fullName evidence="1">Uncharacterized protein</fullName>
    </submittedName>
</protein>
<reference evidence="1" key="1">
    <citation type="submission" date="2019-03" db="EMBL/GenBank/DDBJ databases">
        <title>Single cell metagenomics reveals metabolic interactions within the superorganism composed of flagellate Streblomastix strix and complex community of Bacteroidetes bacteria on its surface.</title>
        <authorList>
            <person name="Treitli S.C."/>
            <person name="Kolisko M."/>
            <person name="Husnik F."/>
            <person name="Keeling P."/>
            <person name="Hampl V."/>
        </authorList>
    </citation>
    <scope>NUCLEOTIDE SEQUENCE</scope>
    <source>
        <strain evidence="1">STM</strain>
    </source>
</reference>
<evidence type="ECO:0000313" key="1">
    <source>
        <dbReference type="EMBL" id="KAA6305223.1"/>
    </source>
</evidence>
<accession>A0A5J4P9M9</accession>
<gene>
    <name evidence="1" type="ORF">EZS27_043125</name>
</gene>
<dbReference type="AlphaFoldDB" id="A0A5J4P9M9"/>
<feature type="non-terminal residue" evidence="1">
    <location>
        <position position="1"/>
    </location>
</feature>
<dbReference type="EMBL" id="SNRY01010871">
    <property type="protein sequence ID" value="KAA6305223.1"/>
    <property type="molecule type" value="Genomic_DNA"/>
</dbReference>
<name>A0A5J4P9M9_9ZZZZ</name>
<sequence>RVVRAGSFCGIIGGMKRFHLAAGNLCQAMDTYRKVIPRTNSLGAEMINPANETFIYNRNINFPFTQNRDKNRENIEAVIKIFAEYIVFLPFLSNDIFLSSI</sequence>